<feature type="transmembrane region" description="Helical" evidence="5">
    <location>
        <begin position="380"/>
        <end position="397"/>
    </location>
</feature>
<feature type="transmembrane region" description="Helical" evidence="5">
    <location>
        <begin position="177"/>
        <end position="200"/>
    </location>
</feature>
<keyword evidence="4 5" id="KW-0472">Membrane</keyword>
<dbReference type="InterPro" id="IPR011701">
    <property type="entry name" value="MFS"/>
</dbReference>
<sequence>MMPSLSARECDTPNGCLTMPRIVSPPTHFGALLRLWFSSLSPFFRHFASFFYRANGESLSASPEYDFRRRASSPSPLLSIDRAMSSEAGSGDFPPGNQRWSSVRMTLRLLKKAFFNITVEPIIFLVYFGWVFGNTLQGPGLYRRICETYYGDDPKVHCRHLTSHSAEDKVQVHSAEWSLYSAICYLTPAVFADTILGAYGDKYGRQVNILMGIAGIAFSEFGFMLTISEAAHTPYWTVLLFGLATGATGYIALVPVSCNAYLADITTDSDLLTINSSMMIVAQQLASVMGGAIAATLSKMSIPLAVDIEIAFYVIAFVYTLWRIPQQPGYIEQFRRIRGNTMTSLKSTKSDMTKFFLELWELLKEGFVTYTRKRVGHRRAFMFITAVVLMLTYTTAVETRTSFVMNTYVFRRTSDQALAWTSRDIGYWNASGFLCLIVGTVGGIVVFKKVFRMRETTLILIALVSSSIRTVVIAFATEGWHMYAANVCGLFSGMVQPAVVSFITQLVPKEETGRAFSLFGIGGDVAFIISNLVYSNIYRGTVTWMPGFLFLFIGFIQFVAGLAMLWVHFCAAAEGIGRIDQSLNGTRDIQRAISTLAEDPEESNQMAIFATGERKISKVAKKKSTALSIYDHAMERRLQKQNSAGFWESLTDVRRDRNGSFY</sequence>
<name>A0AA39LPY8_9BILA</name>
<feature type="transmembrane region" description="Helical" evidence="5">
    <location>
        <begin position="515"/>
        <end position="535"/>
    </location>
</feature>
<dbReference type="InterPro" id="IPR036259">
    <property type="entry name" value="MFS_trans_sf"/>
</dbReference>
<gene>
    <name evidence="6" type="ORF">QR680_017800</name>
</gene>
<dbReference type="Gene3D" id="1.20.1250.20">
    <property type="entry name" value="MFS general substrate transporter like domains"/>
    <property type="match status" value="1"/>
</dbReference>
<dbReference type="GO" id="GO:0016020">
    <property type="term" value="C:membrane"/>
    <property type="evidence" value="ECO:0007669"/>
    <property type="project" value="UniProtKB-SubCell"/>
</dbReference>
<dbReference type="PANTHER" id="PTHR23507:SF11">
    <property type="entry name" value="SOLUTE CARRIER FAMILY RELATED"/>
    <property type="match status" value="1"/>
</dbReference>
<feature type="transmembrane region" description="Helical" evidence="5">
    <location>
        <begin position="483"/>
        <end position="503"/>
    </location>
</feature>
<feature type="transmembrane region" description="Helical" evidence="5">
    <location>
        <begin position="547"/>
        <end position="569"/>
    </location>
</feature>
<evidence type="ECO:0000256" key="2">
    <source>
        <dbReference type="ARBA" id="ARBA00022692"/>
    </source>
</evidence>
<keyword evidence="3 5" id="KW-1133">Transmembrane helix</keyword>
<protein>
    <recommendedName>
        <fullName evidence="8">Major facilitator superfamily (MFS) profile domain-containing protein</fullName>
    </recommendedName>
</protein>
<feature type="transmembrane region" description="Helical" evidence="5">
    <location>
        <begin position="113"/>
        <end position="133"/>
    </location>
</feature>
<feature type="transmembrane region" description="Helical" evidence="5">
    <location>
        <begin position="274"/>
        <end position="295"/>
    </location>
</feature>
<feature type="transmembrane region" description="Helical" evidence="5">
    <location>
        <begin position="458"/>
        <end position="477"/>
    </location>
</feature>
<evidence type="ECO:0000313" key="7">
    <source>
        <dbReference type="Proteomes" id="UP001175271"/>
    </source>
</evidence>
<dbReference type="EMBL" id="JAUCMV010000004">
    <property type="protein sequence ID" value="KAK0405110.1"/>
    <property type="molecule type" value="Genomic_DNA"/>
</dbReference>
<evidence type="ECO:0008006" key="8">
    <source>
        <dbReference type="Google" id="ProtNLM"/>
    </source>
</evidence>
<dbReference type="PANTHER" id="PTHR23507">
    <property type="entry name" value="ZGC:174356"/>
    <property type="match status" value="1"/>
</dbReference>
<proteinExistence type="predicted"/>
<organism evidence="6 7">
    <name type="scientific">Steinernema hermaphroditum</name>
    <dbReference type="NCBI Taxonomy" id="289476"/>
    <lineage>
        <taxon>Eukaryota</taxon>
        <taxon>Metazoa</taxon>
        <taxon>Ecdysozoa</taxon>
        <taxon>Nematoda</taxon>
        <taxon>Chromadorea</taxon>
        <taxon>Rhabditida</taxon>
        <taxon>Tylenchina</taxon>
        <taxon>Panagrolaimomorpha</taxon>
        <taxon>Strongyloidoidea</taxon>
        <taxon>Steinernematidae</taxon>
        <taxon>Steinernema</taxon>
    </lineage>
</organism>
<dbReference type="GO" id="GO:0022857">
    <property type="term" value="F:transmembrane transporter activity"/>
    <property type="evidence" value="ECO:0007669"/>
    <property type="project" value="InterPro"/>
</dbReference>
<feature type="transmembrane region" description="Helical" evidence="5">
    <location>
        <begin position="425"/>
        <end position="446"/>
    </location>
</feature>
<dbReference type="AlphaFoldDB" id="A0AA39LPY8"/>
<keyword evidence="7" id="KW-1185">Reference proteome</keyword>
<accession>A0AA39LPY8</accession>
<dbReference type="Pfam" id="PF07690">
    <property type="entry name" value="MFS_1"/>
    <property type="match status" value="1"/>
</dbReference>
<comment type="caution">
    <text evidence="6">The sequence shown here is derived from an EMBL/GenBank/DDBJ whole genome shotgun (WGS) entry which is preliminary data.</text>
</comment>
<feature type="transmembrane region" description="Helical" evidence="5">
    <location>
        <begin position="239"/>
        <end position="262"/>
    </location>
</feature>
<dbReference type="Proteomes" id="UP001175271">
    <property type="component" value="Unassembled WGS sequence"/>
</dbReference>
<feature type="transmembrane region" description="Helical" evidence="5">
    <location>
        <begin position="301"/>
        <end position="322"/>
    </location>
</feature>
<evidence type="ECO:0000313" key="6">
    <source>
        <dbReference type="EMBL" id="KAK0405110.1"/>
    </source>
</evidence>
<evidence type="ECO:0000256" key="3">
    <source>
        <dbReference type="ARBA" id="ARBA00022989"/>
    </source>
</evidence>
<reference evidence="6" key="1">
    <citation type="submission" date="2023-06" db="EMBL/GenBank/DDBJ databases">
        <title>Genomic analysis of the entomopathogenic nematode Steinernema hermaphroditum.</title>
        <authorList>
            <person name="Schwarz E.M."/>
            <person name="Heppert J.K."/>
            <person name="Baniya A."/>
            <person name="Schwartz H.T."/>
            <person name="Tan C.-H."/>
            <person name="Antoshechkin I."/>
            <person name="Sternberg P.W."/>
            <person name="Goodrich-Blair H."/>
            <person name="Dillman A.R."/>
        </authorList>
    </citation>
    <scope>NUCLEOTIDE SEQUENCE</scope>
    <source>
        <strain evidence="6">PS9179</strain>
        <tissue evidence="6">Whole animal</tissue>
    </source>
</reference>
<evidence type="ECO:0000256" key="4">
    <source>
        <dbReference type="ARBA" id="ARBA00023136"/>
    </source>
</evidence>
<comment type="subcellular location">
    <subcellularLocation>
        <location evidence="1">Membrane</location>
        <topology evidence="1">Multi-pass membrane protein</topology>
    </subcellularLocation>
</comment>
<keyword evidence="2 5" id="KW-0812">Transmembrane</keyword>
<evidence type="ECO:0000256" key="1">
    <source>
        <dbReference type="ARBA" id="ARBA00004141"/>
    </source>
</evidence>
<dbReference type="SUPFAM" id="SSF103473">
    <property type="entry name" value="MFS general substrate transporter"/>
    <property type="match status" value="1"/>
</dbReference>
<evidence type="ECO:0000256" key="5">
    <source>
        <dbReference type="SAM" id="Phobius"/>
    </source>
</evidence>
<feature type="transmembrane region" description="Helical" evidence="5">
    <location>
        <begin position="207"/>
        <end position="227"/>
    </location>
</feature>